<dbReference type="RefSeq" id="XP_025032256.1">
    <property type="nucleotide sequence ID" value="XM_025176488.1"/>
</dbReference>
<dbReference type="PROSITE" id="PS51257">
    <property type="entry name" value="PROKAR_LIPOPROTEIN"/>
    <property type="match status" value="1"/>
</dbReference>
<dbReference type="Pfam" id="PF05805">
    <property type="entry name" value="L6_membrane"/>
    <property type="match status" value="2"/>
</dbReference>
<proteinExistence type="inferred from homology"/>
<evidence type="ECO:0000256" key="1">
    <source>
        <dbReference type="ARBA" id="ARBA00004141"/>
    </source>
</evidence>
<evidence type="ECO:0000256" key="6">
    <source>
        <dbReference type="SAM" id="Phobius"/>
    </source>
</evidence>
<dbReference type="KEGG" id="pbi:103053737"/>
<accession>A0A9F5N1H3</accession>
<evidence type="ECO:0000256" key="4">
    <source>
        <dbReference type="ARBA" id="ARBA00022989"/>
    </source>
</evidence>
<evidence type="ECO:0000256" key="5">
    <source>
        <dbReference type="ARBA" id="ARBA00023136"/>
    </source>
</evidence>
<evidence type="ECO:0000256" key="2">
    <source>
        <dbReference type="ARBA" id="ARBA00006193"/>
    </source>
</evidence>
<reference evidence="8" key="1">
    <citation type="submission" date="2025-08" db="UniProtKB">
        <authorList>
            <consortium name="RefSeq"/>
        </authorList>
    </citation>
    <scope>IDENTIFICATION</scope>
    <source>
        <tissue evidence="8">Liver</tissue>
    </source>
</reference>
<dbReference type="OrthoDB" id="9449742at2759"/>
<gene>
    <name evidence="8" type="primary">LOC103053737</name>
</gene>
<feature type="transmembrane region" description="Helical" evidence="6">
    <location>
        <begin position="261"/>
        <end position="282"/>
    </location>
</feature>
<feature type="transmembrane region" description="Helical" evidence="6">
    <location>
        <begin position="200"/>
        <end position="222"/>
    </location>
</feature>
<keyword evidence="4 6" id="KW-1133">Transmembrane helix</keyword>
<comment type="similarity">
    <text evidence="2">Belongs to the L6 tetraspanin family.</text>
</comment>
<sequence length="310" mass="32501">MCTGKCSRLVGLTLVASALACLVANILLFFPNAERQWTPDHITLQAWLMGGLAGGGLMVSGPDRGGRLFQGSSVQDPLVGAGAKEEAWLTFLSCLDLAWKTRSPQVPLKVCQADVLGGAGRTSSHLQAEHPLDCKGRGSLGGRETPAPSCPPASLQAALCELCPPSPGQEGCAGPACSPQCSAPAPSGLCGNRCRMLRSVFCSIFGGLGAIYCVVVSSTALADGPWCETTSKKWESPFKNLSENYLQNKMLWDMCINPPSIVLWHIVLFSILLGLGLLEVVLCGVQVVNGLLGTLCGDCRKATDRAGEGL</sequence>
<name>A0A9F5N1H3_PYTBI</name>
<dbReference type="GeneID" id="103053737"/>
<dbReference type="PANTHER" id="PTHR14198:SF4">
    <property type="entry name" value="TRANSMEMBRANE 4 L6 FAMILY MEMBER 5"/>
    <property type="match status" value="1"/>
</dbReference>
<keyword evidence="5 6" id="KW-0472">Membrane</keyword>
<dbReference type="PANTHER" id="PTHR14198">
    <property type="entry name" value="TRANSMEMBRANE 4 L6 FAMILY MEMBER 1-RELATED"/>
    <property type="match status" value="1"/>
</dbReference>
<dbReference type="Proteomes" id="UP000695026">
    <property type="component" value="Unplaced"/>
</dbReference>
<dbReference type="OMA" id="MVLCGIQ"/>
<keyword evidence="7" id="KW-1185">Reference proteome</keyword>
<evidence type="ECO:0000313" key="8">
    <source>
        <dbReference type="RefSeq" id="XP_025032256.1"/>
    </source>
</evidence>
<comment type="subcellular location">
    <subcellularLocation>
        <location evidence="1">Membrane</location>
        <topology evidence="1">Multi-pass membrane protein</topology>
    </subcellularLocation>
</comment>
<dbReference type="InterPro" id="IPR008661">
    <property type="entry name" value="L6_membrane"/>
</dbReference>
<feature type="transmembrane region" description="Helical" evidence="6">
    <location>
        <begin position="9"/>
        <end position="30"/>
    </location>
</feature>
<protein>
    <submittedName>
        <fullName evidence="8">Transmembrane 4 L6 family member 5</fullName>
    </submittedName>
</protein>
<dbReference type="AlphaFoldDB" id="A0A9F5N1H3"/>
<organism evidence="7 8">
    <name type="scientific">Python bivittatus</name>
    <name type="common">Burmese python</name>
    <name type="synonym">Python molurus bivittatus</name>
    <dbReference type="NCBI Taxonomy" id="176946"/>
    <lineage>
        <taxon>Eukaryota</taxon>
        <taxon>Metazoa</taxon>
        <taxon>Chordata</taxon>
        <taxon>Craniata</taxon>
        <taxon>Vertebrata</taxon>
        <taxon>Euteleostomi</taxon>
        <taxon>Lepidosauria</taxon>
        <taxon>Squamata</taxon>
        <taxon>Bifurcata</taxon>
        <taxon>Unidentata</taxon>
        <taxon>Episquamata</taxon>
        <taxon>Toxicofera</taxon>
        <taxon>Serpentes</taxon>
        <taxon>Henophidia</taxon>
        <taxon>Pythonidae</taxon>
        <taxon>Python</taxon>
    </lineage>
</organism>
<dbReference type="GO" id="GO:0016020">
    <property type="term" value="C:membrane"/>
    <property type="evidence" value="ECO:0007669"/>
    <property type="project" value="UniProtKB-SubCell"/>
</dbReference>
<evidence type="ECO:0000256" key="3">
    <source>
        <dbReference type="ARBA" id="ARBA00022692"/>
    </source>
</evidence>
<evidence type="ECO:0000313" key="7">
    <source>
        <dbReference type="Proteomes" id="UP000695026"/>
    </source>
</evidence>
<keyword evidence="3 6" id="KW-0812">Transmembrane</keyword>
<feature type="transmembrane region" description="Helical" evidence="6">
    <location>
        <begin position="42"/>
        <end position="60"/>
    </location>
</feature>